<organism evidence="1 2">
    <name type="scientific">Aphanothece hegewaldii CCALA 016</name>
    <dbReference type="NCBI Taxonomy" id="2107694"/>
    <lineage>
        <taxon>Bacteria</taxon>
        <taxon>Bacillati</taxon>
        <taxon>Cyanobacteriota</taxon>
        <taxon>Cyanophyceae</taxon>
        <taxon>Oscillatoriophycideae</taxon>
        <taxon>Chroococcales</taxon>
        <taxon>Aphanothecaceae</taxon>
        <taxon>Aphanothece</taxon>
    </lineage>
</organism>
<dbReference type="AlphaFoldDB" id="A0A2T1LT09"/>
<reference evidence="1 2" key="2">
    <citation type="submission" date="2018-03" db="EMBL/GenBank/DDBJ databases">
        <authorList>
            <person name="Keele B.F."/>
        </authorList>
    </citation>
    <scope>NUCLEOTIDE SEQUENCE [LARGE SCALE GENOMIC DNA]</scope>
    <source>
        <strain evidence="1 2">CCALA 016</strain>
    </source>
</reference>
<name>A0A2T1LT09_9CHRO</name>
<evidence type="ECO:0000313" key="2">
    <source>
        <dbReference type="Proteomes" id="UP000239001"/>
    </source>
</evidence>
<evidence type="ECO:0000313" key="1">
    <source>
        <dbReference type="EMBL" id="PSF33453.1"/>
    </source>
</evidence>
<sequence>MKREKRTSRIEFRVSASEKRVLESIADQFGLSVSDTLRKLMRQLPFHQQQTFANRLLTRQIHYDLGCIGNNLNQIAKVLNTHHLLHQTLDLNTLLDLKSELASLKTMITRIQEDIAA</sequence>
<comment type="caution">
    <text evidence="1">The sequence shown here is derived from an EMBL/GenBank/DDBJ whole genome shotgun (WGS) entry which is preliminary data.</text>
</comment>
<protein>
    <submittedName>
        <fullName evidence="1">Uncharacterized protein</fullName>
    </submittedName>
</protein>
<dbReference type="RefSeq" id="WP_106458687.1">
    <property type="nucleotide sequence ID" value="NZ_PXOH01000030.1"/>
</dbReference>
<dbReference type="EMBL" id="PXOH01000030">
    <property type="protein sequence ID" value="PSF33453.1"/>
    <property type="molecule type" value="Genomic_DNA"/>
</dbReference>
<keyword evidence="2" id="KW-1185">Reference proteome</keyword>
<dbReference type="Proteomes" id="UP000239001">
    <property type="component" value="Unassembled WGS sequence"/>
</dbReference>
<dbReference type="InterPro" id="IPR053842">
    <property type="entry name" value="NikA-like"/>
</dbReference>
<reference evidence="1 2" key="1">
    <citation type="submission" date="2018-03" db="EMBL/GenBank/DDBJ databases">
        <title>The ancient ancestry and fast evolution of plastids.</title>
        <authorList>
            <person name="Moore K.R."/>
            <person name="Magnabosco C."/>
            <person name="Momper L."/>
            <person name="Gold D.A."/>
            <person name="Bosak T."/>
            <person name="Fournier G.P."/>
        </authorList>
    </citation>
    <scope>NUCLEOTIDE SEQUENCE [LARGE SCALE GENOMIC DNA]</scope>
    <source>
        <strain evidence="1 2">CCALA 016</strain>
    </source>
</reference>
<gene>
    <name evidence="1" type="ORF">C7H19_19990</name>
</gene>
<dbReference type="Pfam" id="PF21983">
    <property type="entry name" value="NikA-like"/>
    <property type="match status" value="1"/>
</dbReference>
<proteinExistence type="predicted"/>
<dbReference type="OrthoDB" id="489093at2"/>
<accession>A0A2T1LT09</accession>